<dbReference type="Gene3D" id="3.40.630.30">
    <property type="match status" value="1"/>
</dbReference>
<keyword evidence="3" id="KW-1185">Reference proteome</keyword>
<organism evidence="2 3">
    <name type="scientific">Actinocorallia libanotica</name>
    <dbReference type="NCBI Taxonomy" id="46162"/>
    <lineage>
        <taxon>Bacteria</taxon>
        <taxon>Bacillati</taxon>
        <taxon>Actinomycetota</taxon>
        <taxon>Actinomycetes</taxon>
        <taxon>Streptosporangiales</taxon>
        <taxon>Thermomonosporaceae</taxon>
        <taxon>Actinocorallia</taxon>
    </lineage>
</organism>
<dbReference type="EMBL" id="BAAAHH010000057">
    <property type="protein sequence ID" value="GAA0968600.1"/>
    <property type="molecule type" value="Genomic_DNA"/>
</dbReference>
<evidence type="ECO:0000313" key="2">
    <source>
        <dbReference type="EMBL" id="GAA0968600.1"/>
    </source>
</evidence>
<evidence type="ECO:0000259" key="1">
    <source>
        <dbReference type="PROSITE" id="PS51186"/>
    </source>
</evidence>
<comment type="caution">
    <text evidence="2">The sequence shown here is derived from an EMBL/GenBank/DDBJ whole genome shotgun (WGS) entry which is preliminary data.</text>
</comment>
<proteinExistence type="predicted"/>
<dbReference type="InterPro" id="IPR000182">
    <property type="entry name" value="GNAT_dom"/>
</dbReference>
<sequence>MESGDSIETIVQSLLAGTAVPGTDPGMTCEWWWVEPGEEGLEYIGRVVLQPEPGPREGHLHVAVRPSRRRQGHGTRLLEAALPIAAGRGFPSVVLACPRHNEPARRLVLGLGATPLSRGSAVDRFNLSAQAVVR</sequence>
<gene>
    <name evidence="2" type="ORF">GCM10009550_74240</name>
</gene>
<reference evidence="2 3" key="1">
    <citation type="journal article" date="2019" name="Int. J. Syst. Evol. Microbiol.">
        <title>The Global Catalogue of Microorganisms (GCM) 10K type strain sequencing project: providing services to taxonomists for standard genome sequencing and annotation.</title>
        <authorList>
            <consortium name="The Broad Institute Genomics Platform"/>
            <consortium name="The Broad Institute Genome Sequencing Center for Infectious Disease"/>
            <person name="Wu L."/>
            <person name="Ma J."/>
        </authorList>
    </citation>
    <scope>NUCLEOTIDE SEQUENCE [LARGE SCALE GENOMIC DNA]</scope>
    <source>
        <strain evidence="2 3">JCM 10696</strain>
    </source>
</reference>
<evidence type="ECO:0000313" key="3">
    <source>
        <dbReference type="Proteomes" id="UP001500665"/>
    </source>
</evidence>
<feature type="domain" description="N-acetyltransferase" evidence="1">
    <location>
        <begin position="1"/>
        <end position="134"/>
    </location>
</feature>
<dbReference type="PROSITE" id="PS51186">
    <property type="entry name" value="GNAT"/>
    <property type="match status" value="1"/>
</dbReference>
<dbReference type="SUPFAM" id="SSF55729">
    <property type="entry name" value="Acyl-CoA N-acyltransferases (Nat)"/>
    <property type="match status" value="1"/>
</dbReference>
<dbReference type="InterPro" id="IPR016181">
    <property type="entry name" value="Acyl_CoA_acyltransferase"/>
</dbReference>
<dbReference type="Proteomes" id="UP001500665">
    <property type="component" value="Unassembled WGS sequence"/>
</dbReference>
<dbReference type="CDD" id="cd04301">
    <property type="entry name" value="NAT_SF"/>
    <property type="match status" value="1"/>
</dbReference>
<dbReference type="Pfam" id="PF00583">
    <property type="entry name" value="Acetyltransf_1"/>
    <property type="match status" value="1"/>
</dbReference>
<name>A0ABN1RZI8_9ACTN</name>
<accession>A0ABN1RZI8</accession>
<protein>
    <recommendedName>
        <fullName evidence="1">N-acetyltransferase domain-containing protein</fullName>
    </recommendedName>
</protein>